<dbReference type="GO" id="GO:0006914">
    <property type="term" value="P:autophagy"/>
    <property type="evidence" value="ECO:0007669"/>
    <property type="project" value="TreeGrafter"/>
</dbReference>
<dbReference type="Ensembl" id="ENSCRFT00000018298.1">
    <property type="protein sequence ID" value="ENSCRFP00000017688.1"/>
    <property type="gene ID" value="ENSCRFG00000011983.1"/>
</dbReference>
<feature type="domain" description="Vacuolar protein sorting-associated protein 13 VPS13 adaptor binding" evidence="1">
    <location>
        <begin position="59"/>
        <end position="408"/>
    </location>
</feature>
<keyword evidence="4" id="KW-1185">Reference proteome</keyword>
<reference evidence="3" key="2">
    <citation type="submission" date="2025-09" db="UniProtKB">
        <authorList>
            <consortium name="Ensembl"/>
        </authorList>
    </citation>
    <scope>IDENTIFICATION</scope>
</reference>
<dbReference type="AlphaFoldDB" id="A0A8C3R9G2"/>
<protein>
    <submittedName>
        <fullName evidence="3">Vacuolar protein sorting 13 homolog A</fullName>
    </submittedName>
</protein>
<name>A0A8C3R9G2_9PASS</name>
<dbReference type="Proteomes" id="UP000694396">
    <property type="component" value="Unplaced"/>
</dbReference>
<dbReference type="InterPro" id="IPR056748">
    <property type="entry name" value="VPS13-like_C"/>
</dbReference>
<dbReference type="PANTHER" id="PTHR16166">
    <property type="entry name" value="VACUOLAR PROTEIN SORTING-ASSOCIATED PROTEIN VPS13"/>
    <property type="match status" value="1"/>
</dbReference>
<evidence type="ECO:0000313" key="4">
    <source>
        <dbReference type="Proteomes" id="UP000694396"/>
    </source>
</evidence>
<dbReference type="Pfam" id="PF25036">
    <property type="entry name" value="VPS13_VAB"/>
    <property type="match status" value="1"/>
</dbReference>
<reference evidence="3" key="1">
    <citation type="submission" date="2025-08" db="UniProtKB">
        <authorList>
            <consortium name="Ensembl"/>
        </authorList>
    </citation>
    <scope>IDENTIFICATION</scope>
</reference>
<sequence>MCEGITFDEIMKNVDSLLQRKCQSVRSTNHSLIINIAPVKDSLTTSSCAEDEWDVPYVVHLWPSVLLRNLLPYQITYSVEGNGNKYDTLQEGCSAQIHNAVLDQTKLDLQLLNYLDQNWRSEYHIKSNLPDISFTTFHCVTELDKTELDIGVHVTYTTGQMIIEIHSPYWMVNKTGRMLQYKADGIHRKHPPDYKQPLLFSFQPKNFRQNNKVQLRVTDSELSDQFSLDTVGSHGSVKCKSHKKEYQVGVTINNSSFNITRIVTFTPFFMISNRSKYTLEVAEEGKEKWIPIVLQQCIPFWPENDANKLLVRVENSDLPPKKINFDQQENCLLLHLDNKLGGIAVDVNLTEHSTVITFSNYHDGAAPFLLINHTKEEIIEYGQSSLSELEDCLQPNKAVLYTWADPTGSRKLKWRCGNRTEEISPKEVCFFYQNLLLMLSNFIIVFTCMSSKHIKVTLCLPELVPDKMEILSVDSRKAVYLMSFYEGLQRIVLITEDENVFKLTYESVKAELAEQEIVLSLQDVGISLVNNYTKQEVSYIGITSSDVVWETKPKKKSRWRPMSVKQIDKLEQEFRDYSELSPSENKIVELESNVCLTPNGMNMKIQQPNEIPIRRNYLPALKVEYSSSAHQKSFRIQIYRIQIQNQIPGAIFPFVFYPIKPPKSITLDSAPKPFTDVSIVMRTAGHSQISHIKYFKVLIQEMDLRLDLGFLYAVVEFFTQTDVPSDQELELFKKDVESLQEELMSVSSMDTSQISLYEYFHISPIKAIKQMYILILGLDVLGNPFGFIRGLSEGVEAFFYEPYQGAIQGPEEFIEGMALGFKALVGGAVGGLAGAASRITGAMAKGVAAITMDEDYQQKRREAMNKQPTGLREGITRGGKGLVSFYREMQEDRKEGAQEEGAAGFFKGVGKGLVGAVARPTGGIIDMASSTFQGIKKVADSSEDVISLRPPRFFGEDGVIRPYRLRDGTGSQMLQVKKMKDKFLTNI</sequence>
<dbReference type="Pfam" id="PF25037">
    <property type="entry name" value="VPS13_C"/>
    <property type="match status" value="1"/>
</dbReference>
<evidence type="ECO:0000259" key="2">
    <source>
        <dbReference type="Pfam" id="PF25037"/>
    </source>
</evidence>
<dbReference type="InterPro" id="IPR009543">
    <property type="entry name" value="VPS13_VAB"/>
</dbReference>
<dbReference type="InterPro" id="IPR026847">
    <property type="entry name" value="VPS13"/>
</dbReference>
<feature type="domain" description="Intermembrane lipid transfer protein VPS13-like C-terminal" evidence="2">
    <location>
        <begin position="948"/>
        <end position="978"/>
    </location>
</feature>
<accession>A0A8C3R9G2</accession>
<proteinExistence type="predicted"/>
<evidence type="ECO:0000313" key="3">
    <source>
        <dbReference type="Ensembl" id="ENSCRFP00000017688.1"/>
    </source>
</evidence>
<dbReference type="GO" id="GO:0045053">
    <property type="term" value="P:protein retention in Golgi apparatus"/>
    <property type="evidence" value="ECO:0007669"/>
    <property type="project" value="TreeGrafter"/>
</dbReference>
<organism evidence="3 4">
    <name type="scientific">Cyanoderma ruficeps</name>
    <name type="common">rufous-capped babbler</name>
    <dbReference type="NCBI Taxonomy" id="181631"/>
    <lineage>
        <taxon>Eukaryota</taxon>
        <taxon>Metazoa</taxon>
        <taxon>Chordata</taxon>
        <taxon>Craniata</taxon>
        <taxon>Vertebrata</taxon>
        <taxon>Euteleostomi</taxon>
        <taxon>Archelosauria</taxon>
        <taxon>Archosauria</taxon>
        <taxon>Dinosauria</taxon>
        <taxon>Saurischia</taxon>
        <taxon>Theropoda</taxon>
        <taxon>Coelurosauria</taxon>
        <taxon>Aves</taxon>
        <taxon>Neognathae</taxon>
        <taxon>Neoaves</taxon>
        <taxon>Telluraves</taxon>
        <taxon>Australaves</taxon>
        <taxon>Passeriformes</taxon>
        <taxon>Sylvioidea</taxon>
        <taxon>Timaliidae</taxon>
        <taxon>Cyanoderma</taxon>
    </lineage>
</organism>
<dbReference type="PANTHER" id="PTHR16166:SF22">
    <property type="entry name" value="INTERMEMBRANE LIPID TRANSFER PROTEIN VPS13A"/>
    <property type="match status" value="1"/>
</dbReference>
<dbReference type="GO" id="GO:0006623">
    <property type="term" value="P:protein targeting to vacuole"/>
    <property type="evidence" value="ECO:0007669"/>
    <property type="project" value="TreeGrafter"/>
</dbReference>
<evidence type="ECO:0000259" key="1">
    <source>
        <dbReference type="Pfam" id="PF25036"/>
    </source>
</evidence>